<dbReference type="STRING" id="1177755.A7A08_00881"/>
<dbReference type="SFLD" id="SFLDS00003">
    <property type="entry name" value="Haloacid_Dehalogenase"/>
    <property type="match status" value="1"/>
</dbReference>
<protein>
    <submittedName>
        <fullName evidence="1">Phosphorylated carbohydrates phosphatase</fullName>
        <ecNumber evidence="1">3.1.3.-</ecNumber>
    </submittedName>
</protein>
<proteinExistence type="predicted"/>
<evidence type="ECO:0000313" key="2">
    <source>
        <dbReference type="Proteomes" id="UP000095087"/>
    </source>
</evidence>
<dbReference type="PANTHER" id="PTHR43611">
    <property type="entry name" value="ALPHA-D-GLUCOSE 1-PHOSPHATE PHOSPHATASE"/>
    <property type="match status" value="1"/>
</dbReference>
<dbReference type="GO" id="GO:0016787">
    <property type="term" value="F:hydrolase activity"/>
    <property type="evidence" value="ECO:0007669"/>
    <property type="project" value="UniProtKB-KW"/>
</dbReference>
<keyword evidence="1" id="KW-0378">Hydrolase</keyword>
<dbReference type="PANTHER" id="PTHR43611:SF3">
    <property type="entry name" value="FLAVIN MONONUCLEOTIDE HYDROLASE 1, CHLOROPLATIC"/>
    <property type="match status" value="1"/>
</dbReference>
<dbReference type="NCBIfam" id="TIGR01509">
    <property type="entry name" value="HAD-SF-IA-v3"/>
    <property type="match status" value="1"/>
</dbReference>
<dbReference type="SFLD" id="SFLDG01129">
    <property type="entry name" value="C1.5:_HAD__Beta-PGM__Phosphata"/>
    <property type="match status" value="1"/>
</dbReference>
<keyword evidence="2" id="KW-1185">Reference proteome</keyword>
<comment type="caution">
    <text evidence="1">The sequence shown here is derived from an EMBL/GenBank/DDBJ whole genome shotgun (WGS) entry which is preliminary data.</text>
</comment>
<dbReference type="AlphaFoldDB" id="A0A1E2S3Z1"/>
<organism evidence="1 2">
    <name type="scientific">Methyloligella halotolerans</name>
    <dbReference type="NCBI Taxonomy" id="1177755"/>
    <lineage>
        <taxon>Bacteria</taxon>
        <taxon>Pseudomonadati</taxon>
        <taxon>Pseudomonadota</taxon>
        <taxon>Alphaproteobacteria</taxon>
        <taxon>Hyphomicrobiales</taxon>
        <taxon>Hyphomicrobiaceae</taxon>
        <taxon>Methyloligella</taxon>
    </lineage>
</organism>
<dbReference type="Pfam" id="PF00702">
    <property type="entry name" value="Hydrolase"/>
    <property type="match status" value="1"/>
</dbReference>
<dbReference type="EMBL" id="MASI01000001">
    <property type="protein sequence ID" value="ODA69045.1"/>
    <property type="molecule type" value="Genomic_DNA"/>
</dbReference>
<reference evidence="1 2" key="1">
    <citation type="submission" date="2016-07" db="EMBL/GenBank/DDBJ databases">
        <title>Draft genome sequence of Methyloligella halotolerans C2T (VKM B-2706T=CCUG 61687T=DSM 25045T), a halotolerant polyhydroxybutyrate accumulating methylotroph.</title>
        <authorList>
            <person name="Vasilenko O.V."/>
            <person name="Doronina N.V."/>
            <person name="Poroshina M.N."/>
            <person name="Tarlachkov S.V."/>
            <person name="Trotsenko Y.A."/>
        </authorList>
    </citation>
    <scope>NUCLEOTIDE SEQUENCE [LARGE SCALE GENOMIC DNA]</scope>
    <source>
        <strain evidence="1 2">VKM B-2706</strain>
    </source>
</reference>
<name>A0A1E2S3Z1_9HYPH</name>
<dbReference type="InterPro" id="IPR006439">
    <property type="entry name" value="HAD-SF_hydro_IA"/>
</dbReference>
<accession>A0A1E2S3Z1</accession>
<evidence type="ECO:0000313" key="1">
    <source>
        <dbReference type="EMBL" id="ODA69045.1"/>
    </source>
</evidence>
<dbReference type="Proteomes" id="UP000095087">
    <property type="component" value="Unassembled WGS sequence"/>
</dbReference>
<gene>
    <name evidence="1" type="ORF">A7A08_00881</name>
</gene>
<dbReference type="InterPro" id="IPR023214">
    <property type="entry name" value="HAD_sf"/>
</dbReference>
<sequence>MNRERGVAQCLMLDVDGVAVTGHPEDGRSWAADIEQDLGIDPHRLQDVFFAPCWGDIVLGRKNLMDALRACLPTLSASVTPEEFLEYWFSRDARLNEAVIGACDVLRRRGWRIFFATNQEHLRARYLMERLGLGRHVDGMIYSARIGAKKPEGAFFKAAARISGAAPEKLILVDDSESNVAAARQAGWAAHHWTDGDDLLMLLQDRKTG</sequence>
<dbReference type="EC" id="3.1.3.-" evidence="1"/>
<dbReference type="SUPFAM" id="SSF56784">
    <property type="entry name" value="HAD-like"/>
    <property type="match status" value="1"/>
</dbReference>
<dbReference type="Gene3D" id="3.40.50.1000">
    <property type="entry name" value="HAD superfamily/HAD-like"/>
    <property type="match status" value="1"/>
</dbReference>
<dbReference type="InterPro" id="IPR036412">
    <property type="entry name" value="HAD-like_sf"/>
</dbReference>
<dbReference type="NCBIfam" id="TIGR01549">
    <property type="entry name" value="HAD-SF-IA-v1"/>
    <property type="match status" value="1"/>
</dbReference>